<evidence type="ECO:0000313" key="12">
    <source>
        <dbReference type="EMBL" id="KAA3682010.1"/>
    </source>
</evidence>
<dbReference type="AlphaFoldDB" id="A0A5J4P3B4"/>
<evidence type="ECO:0000256" key="7">
    <source>
        <dbReference type="ARBA" id="ARBA00022989"/>
    </source>
</evidence>
<keyword evidence="10" id="KW-0407">Ion channel</keyword>
<proteinExistence type="inferred from homology"/>
<feature type="transmembrane region" description="Helical" evidence="11">
    <location>
        <begin position="281"/>
        <end position="303"/>
    </location>
</feature>
<evidence type="ECO:0000256" key="4">
    <source>
        <dbReference type="ARBA" id="ARBA00022475"/>
    </source>
</evidence>
<organism evidence="12 13">
    <name type="scientific">Paragonimus westermani</name>
    <dbReference type="NCBI Taxonomy" id="34504"/>
    <lineage>
        <taxon>Eukaryota</taxon>
        <taxon>Metazoa</taxon>
        <taxon>Spiralia</taxon>
        <taxon>Lophotrochozoa</taxon>
        <taxon>Platyhelminthes</taxon>
        <taxon>Trematoda</taxon>
        <taxon>Digenea</taxon>
        <taxon>Plagiorchiida</taxon>
        <taxon>Troglotremata</taxon>
        <taxon>Troglotrematidae</taxon>
        <taxon>Paragonimus</taxon>
    </lineage>
</organism>
<keyword evidence="6" id="KW-0375">Hydrogen ion transport</keyword>
<feature type="transmembrane region" description="Helical" evidence="11">
    <location>
        <begin position="324"/>
        <end position="348"/>
    </location>
</feature>
<evidence type="ECO:0000256" key="6">
    <source>
        <dbReference type="ARBA" id="ARBA00022781"/>
    </source>
</evidence>
<reference evidence="12 13" key="1">
    <citation type="journal article" date="2019" name="Gigascience">
        <title>Whole-genome sequence of the oriental lung fluke Paragonimus westermani.</title>
        <authorList>
            <person name="Oey H."/>
            <person name="Zakrzewski M."/>
            <person name="Narain K."/>
            <person name="Devi K.R."/>
            <person name="Agatsuma T."/>
            <person name="Nawaratna S."/>
            <person name="Gobert G.N."/>
            <person name="Jones M.K."/>
            <person name="Ragan M.A."/>
            <person name="McManus D.P."/>
            <person name="Krause L."/>
        </authorList>
    </citation>
    <scope>NUCLEOTIDE SEQUENCE [LARGE SCALE GENOMIC DNA]</scope>
    <source>
        <strain evidence="12 13">IND2009</strain>
    </source>
</reference>
<keyword evidence="3" id="KW-0813">Transport</keyword>
<dbReference type="EMBL" id="QNGE01000088">
    <property type="protein sequence ID" value="KAA3682010.1"/>
    <property type="molecule type" value="Genomic_DNA"/>
</dbReference>
<protein>
    <recommendedName>
        <fullName evidence="14">Otopetrin</fullName>
    </recommendedName>
</protein>
<dbReference type="PANTHER" id="PTHR21522">
    <property type="entry name" value="PROTON CHANNEL OTOP"/>
    <property type="match status" value="1"/>
</dbReference>
<keyword evidence="9 11" id="KW-0472">Membrane</keyword>
<keyword evidence="8" id="KW-0406">Ion transport</keyword>
<feature type="transmembrane region" description="Helical" evidence="11">
    <location>
        <begin position="249"/>
        <end position="269"/>
    </location>
</feature>
<comment type="similarity">
    <text evidence="2">Belongs to the otopetrin family.</text>
</comment>
<evidence type="ECO:0000256" key="1">
    <source>
        <dbReference type="ARBA" id="ARBA00004651"/>
    </source>
</evidence>
<keyword evidence="5 11" id="KW-0812">Transmembrane</keyword>
<feature type="transmembrane region" description="Helical" evidence="11">
    <location>
        <begin position="30"/>
        <end position="53"/>
    </location>
</feature>
<feature type="transmembrane region" description="Helical" evidence="11">
    <location>
        <begin position="402"/>
        <end position="421"/>
    </location>
</feature>
<evidence type="ECO:0000256" key="5">
    <source>
        <dbReference type="ARBA" id="ARBA00022692"/>
    </source>
</evidence>
<evidence type="ECO:0000256" key="10">
    <source>
        <dbReference type="ARBA" id="ARBA00023303"/>
    </source>
</evidence>
<dbReference type="GO" id="GO:0015252">
    <property type="term" value="F:proton channel activity"/>
    <property type="evidence" value="ECO:0007669"/>
    <property type="project" value="InterPro"/>
</dbReference>
<feature type="transmembrane region" description="Helical" evidence="11">
    <location>
        <begin position="151"/>
        <end position="171"/>
    </location>
</feature>
<dbReference type="InterPro" id="IPR004878">
    <property type="entry name" value="Otopetrin"/>
</dbReference>
<accession>A0A5J4P3B4</accession>
<feature type="transmembrane region" description="Helical" evidence="11">
    <location>
        <begin position="117"/>
        <end position="139"/>
    </location>
</feature>
<evidence type="ECO:0000256" key="9">
    <source>
        <dbReference type="ARBA" id="ARBA00023136"/>
    </source>
</evidence>
<dbReference type="Proteomes" id="UP000324629">
    <property type="component" value="Unassembled WGS sequence"/>
</dbReference>
<feature type="transmembrane region" description="Helical" evidence="11">
    <location>
        <begin position="84"/>
        <end position="102"/>
    </location>
</feature>
<name>A0A5J4P3B4_9TREM</name>
<feature type="transmembrane region" description="Helical" evidence="11">
    <location>
        <begin position="201"/>
        <end position="218"/>
    </location>
</feature>
<evidence type="ECO:0000256" key="2">
    <source>
        <dbReference type="ARBA" id="ARBA00006513"/>
    </source>
</evidence>
<feature type="transmembrane region" description="Helical" evidence="11">
    <location>
        <begin position="441"/>
        <end position="460"/>
    </location>
</feature>
<keyword evidence="7 11" id="KW-1133">Transmembrane helix</keyword>
<keyword evidence="13" id="KW-1185">Reference proteome</keyword>
<evidence type="ECO:0000313" key="13">
    <source>
        <dbReference type="Proteomes" id="UP000324629"/>
    </source>
</evidence>
<dbReference type="GO" id="GO:0005886">
    <property type="term" value="C:plasma membrane"/>
    <property type="evidence" value="ECO:0007669"/>
    <property type="project" value="UniProtKB-SubCell"/>
</dbReference>
<keyword evidence="4" id="KW-1003">Cell membrane</keyword>
<sequence>MVYCIVVLAISIGITLYSTGHRVAETEPSFVWFFNTLYLTSVTGMLCVLGYIYKNRRGSIEAIEEGSSTAPRILFSLQGEPVSLYLRIGLCIFTVMAIAHTVCRAVEISLTSKDFHWVIPFASSKILFFIVQTIFILLLHRLVVLARKRMFSLVLLHLITVNLCFWVDSAIEKISQSVTMEHSNANHTIVTNRYRLKATGYFLPAIPEYCAISVAVIFEMSQRIGQFRQIEDGHQIVKKKHGMFKLPSAVGFVIAVLFCVIILILILYLESAGARIDHFRPIIHLTEMSAIHVIAIGCCVLGITFVRKLKFSVNFAKNSLDEKLLLATFFLTVNFVVASIILCISYATNGKLSKKQVVHMSIQLINSILELFQVIIQTYFIHDMLYRCCHHEAYQHSKPGRMVIVILSALNFSLWMIYSFQVKHNDVLFKVSGKYFEESRLQALHMFITVILPMVMLFRYHSSVCLAVAFVRIYEDEVTRYESILRWVKEGTTKELLQKRISLLNVGESEITPLIVPFSLKQLSCNKAIPQSDLWVVAPSSSTLTITDSTCVNNSLELEDLPRMVPKARRDTRTIWEVARNNISARESFHQLTKMKLIRQQQKKVSTSADAKNNANNELKILVETLDENCSTKFANELTPPLQHTKY</sequence>
<feature type="transmembrane region" description="Helical" evidence="11">
    <location>
        <begin position="360"/>
        <end position="381"/>
    </location>
</feature>
<evidence type="ECO:0008006" key="14">
    <source>
        <dbReference type="Google" id="ProtNLM"/>
    </source>
</evidence>
<dbReference type="PANTHER" id="PTHR21522:SF32">
    <property type="entry name" value="OTOPETRIN-2"/>
    <property type="match status" value="1"/>
</dbReference>
<comment type="subcellular location">
    <subcellularLocation>
        <location evidence="1">Cell membrane</location>
        <topology evidence="1">Multi-pass membrane protein</topology>
    </subcellularLocation>
</comment>
<evidence type="ECO:0000256" key="8">
    <source>
        <dbReference type="ARBA" id="ARBA00023065"/>
    </source>
</evidence>
<evidence type="ECO:0000256" key="11">
    <source>
        <dbReference type="SAM" id="Phobius"/>
    </source>
</evidence>
<dbReference type="Pfam" id="PF03189">
    <property type="entry name" value="Otopetrin"/>
    <property type="match status" value="2"/>
</dbReference>
<comment type="caution">
    <text evidence="12">The sequence shown here is derived from an EMBL/GenBank/DDBJ whole genome shotgun (WGS) entry which is preliminary data.</text>
</comment>
<gene>
    <name evidence="12" type="ORF">DEA37_0000808</name>
</gene>
<evidence type="ECO:0000256" key="3">
    <source>
        <dbReference type="ARBA" id="ARBA00022448"/>
    </source>
</evidence>